<dbReference type="PANTHER" id="PTHR46732:SF8">
    <property type="entry name" value="ATP-DEPENDENT PROTEASE LA (LON) DOMAIN PROTEIN"/>
    <property type="match status" value="1"/>
</dbReference>
<accession>A0A271J104</accession>
<dbReference type="InterPro" id="IPR003111">
    <property type="entry name" value="Lon_prtase_N"/>
</dbReference>
<sequence length="213" mass="23920">MSDDRLPLFPLGIVLLPGEPVPLHIFEPRYKEMVRVCIDDDRPFGIVYASEQSLAQVGCTARIERVAARYDDGRLDIVAVGEQRFRVDEIHRDLAYLSAEVEAVEDDAPDDDVGARQAAIARHMKLLEMAGEEPKPHRYDQSLPVSFVIGRNAGLDLADKQRLLEMDSEADRIRYLSDHLGALLVRLEKAREFRDLARGDGHADGMPDLGDME</sequence>
<comment type="caution">
    <text evidence="2">The sequence shown here is derived from an EMBL/GenBank/DDBJ whole genome shotgun (WGS) entry which is preliminary data.</text>
</comment>
<reference evidence="2 3" key="1">
    <citation type="submission" date="2016-11" db="EMBL/GenBank/DDBJ databases">
        <title>Study of marine rhodopsin-containing bacteria.</title>
        <authorList>
            <person name="Yoshizawa S."/>
            <person name="Kumagai Y."/>
            <person name="Kogure K."/>
        </authorList>
    </citation>
    <scope>NUCLEOTIDE SEQUENCE [LARGE SCALE GENOMIC DNA]</scope>
    <source>
        <strain evidence="2 3">SAORIC-28</strain>
    </source>
</reference>
<organism evidence="2 3">
    <name type="scientific">Rubrivirga marina</name>
    <dbReference type="NCBI Taxonomy" id="1196024"/>
    <lineage>
        <taxon>Bacteria</taxon>
        <taxon>Pseudomonadati</taxon>
        <taxon>Rhodothermota</taxon>
        <taxon>Rhodothermia</taxon>
        <taxon>Rhodothermales</taxon>
        <taxon>Rubricoccaceae</taxon>
        <taxon>Rubrivirga</taxon>
    </lineage>
</organism>
<feature type="domain" description="Lon N-terminal" evidence="1">
    <location>
        <begin position="6"/>
        <end position="184"/>
    </location>
</feature>
<proteinExistence type="predicted"/>
<gene>
    <name evidence="2" type="ORF">BSZ37_12475</name>
</gene>
<dbReference type="PANTHER" id="PTHR46732">
    <property type="entry name" value="ATP-DEPENDENT PROTEASE LA (LON) DOMAIN PROTEIN"/>
    <property type="match status" value="1"/>
</dbReference>
<protein>
    <recommendedName>
        <fullName evidence="1">Lon N-terminal domain-containing protein</fullName>
    </recommendedName>
</protein>
<dbReference type="EMBL" id="MQWD01000001">
    <property type="protein sequence ID" value="PAP77186.1"/>
    <property type="molecule type" value="Genomic_DNA"/>
</dbReference>
<dbReference type="InterPro" id="IPR015947">
    <property type="entry name" value="PUA-like_sf"/>
</dbReference>
<evidence type="ECO:0000313" key="3">
    <source>
        <dbReference type="Proteomes" id="UP000216339"/>
    </source>
</evidence>
<dbReference type="Gene3D" id="2.30.130.40">
    <property type="entry name" value="LON domain-like"/>
    <property type="match status" value="1"/>
</dbReference>
<dbReference type="AlphaFoldDB" id="A0A271J104"/>
<dbReference type="RefSeq" id="WP_095510852.1">
    <property type="nucleotide sequence ID" value="NZ_MQWD01000001.1"/>
</dbReference>
<dbReference type="OrthoDB" id="25394at2"/>
<dbReference type="InterPro" id="IPR046336">
    <property type="entry name" value="Lon_prtase_N_sf"/>
</dbReference>
<evidence type="ECO:0000259" key="1">
    <source>
        <dbReference type="PROSITE" id="PS51787"/>
    </source>
</evidence>
<name>A0A271J104_9BACT</name>
<dbReference type="Pfam" id="PF02190">
    <property type="entry name" value="LON_substr_bdg"/>
    <property type="match status" value="1"/>
</dbReference>
<dbReference type="SUPFAM" id="SSF88697">
    <property type="entry name" value="PUA domain-like"/>
    <property type="match status" value="1"/>
</dbReference>
<dbReference type="Proteomes" id="UP000216339">
    <property type="component" value="Unassembled WGS sequence"/>
</dbReference>
<keyword evidence="3" id="KW-1185">Reference proteome</keyword>
<evidence type="ECO:0000313" key="2">
    <source>
        <dbReference type="EMBL" id="PAP77186.1"/>
    </source>
</evidence>
<dbReference type="SMART" id="SM00464">
    <property type="entry name" value="LON"/>
    <property type="match status" value="1"/>
</dbReference>
<dbReference type="PROSITE" id="PS51787">
    <property type="entry name" value="LON_N"/>
    <property type="match status" value="1"/>
</dbReference>